<dbReference type="SUPFAM" id="SSF52172">
    <property type="entry name" value="CheY-like"/>
    <property type="match status" value="1"/>
</dbReference>
<dbReference type="PROSITE" id="PS50112">
    <property type="entry name" value="PAS"/>
    <property type="match status" value="1"/>
</dbReference>
<protein>
    <recommendedName>
        <fullName evidence="2">histidine kinase</fullName>
        <ecNumber evidence="2">2.7.13.3</ecNumber>
    </recommendedName>
</protein>
<dbReference type="Gene3D" id="3.30.450.20">
    <property type="entry name" value="PAS domain"/>
    <property type="match status" value="2"/>
</dbReference>
<dbReference type="Gene3D" id="1.10.287.130">
    <property type="match status" value="1"/>
</dbReference>
<dbReference type="SMART" id="SM00388">
    <property type="entry name" value="HisKA"/>
    <property type="match status" value="1"/>
</dbReference>
<dbReference type="eggNOG" id="COG4191">
    <property type="taxonomic scope" value="Bacteria"/>
</dbReference>
<dbReference type="eggNOG" id="COG0784">
    <property type="taxonomic scope" value="Bacteria"/>
</dbReference>
<evidence type="ECO:0000256" key="3">
    <source>
        <dbReference type="ARBA" id="ARBA00022553"/>
    </source>
</evidence>
<feature type="region of interest" description="Disordered" evidence="5">
    <location>
        <begin position="1"/>
        <end position="27"/>
    </location>
</feature>
<dbReference type="SUPFAM" id="SSF55785">
    <property type="entry name" value="PYP-like sensor domain (PAS domain)"/>
    <property type="match status" value="2"/>
</dbReference>
<dbReference type="SMART" id="SM00448">
    <property type="entry name" value="REC"/>
    <property type="match status" value="1"/>
</dbReference>
<gene>
    <name evidence="10" type="primary">cckA</name>
    <name evidence="10" type="ordered locus">RC1_0896</name>
</gene>
<dbReference type="FunFam" id="1.10.287.130:FF:000037">
    <property type="entry name" value="Hybrid sensor histidine kinase/response regulator"/>
    <property type="match status" value="1"/>
</dbReference>
<dbReference type="EMBL" id="CP000613">
    <property type="protein sequence ID" value="ACI98326.1"/>
    <property type="molecule type" value="Genomic_DNA"/>
</dbReference>
<feature type="modified residue" description="4-aspartylphosphate" evidence="4">
    <location>
        <position position="763"/>
    </location>
</feature>
<feature type="transmembrane region" description="Helical" evidence="6">
    <location>
        <begin position="32"/>
        <end position="51"/>
    </location>
</feature>
<dbReference type="Pfam" id="PF02518">
    <property type="entry name" value="HATPase_c"/>
    <property type="match status" value="1"/>
</dbReference>
<evidence type="ECO:0000256" key="5">
    <source>
        <dbReference type="SAM" id="MobiDB-lite"/>
    </source>
</evidence>
<feature type="domain" description="PAS" evidence="9">
    <location>
        <begin position="326"/>
        <end position="396"/>
    </location>
</feature>
<dbReference type="InterPro" id="IPR001789">
    <property type="entry name" value="Sig_transdc_resp-reg_receiver"/>
</dbReference>
<evidence type="ECO:0000259" key="7">
    <source>
        <dbReference type="PROSITE" id="PS50109"/>
    </source>
</evidence>
<dbReference type="Proteomes" id="UP000001591">
    <property type="component" value="Chromosome"/>
</dbReference>
<dbReference type="OrthoDB" id="9796100at2"/>
<keyword evidence="10" id="KW-0808">Transferase</keyword>
<dbReference type="CDD" id="cd00130">
    <property type="entry name" value="PAS"/>
    <property type="match status" value="1"/>
</dbReference>
<evidence type="ECO:0000313" key="11">
    <source>
        <dbReference type="Proteomes" id="UP000001591"/>
    </source>
</evidence>
<dbReference type="Pfam" id="PF00072">
    <property type="entry name" value="Response_reg"/>
    <property type="match status" value="1"/>
</dbReference>
<dbReference type="InterPro" id="IPR035965">
    <property type="entry name" value="PAS-like_dom_sf"/>
</dbReference>
<dbReference type="InterPro" id="IPR036097">
    <property type="entry name" value="HisK_dim/P_sf"/>
</dbReference>
<dbReference type="Pfam" id="PF13188">
    <property type="entry name" value="PAS_8"/>
    <property type="match status" value="1"/>
</dbReference>
<dbReference type="Gene3D" id="3.30.565.10">
    <property type="entry name" value="Histidine kinase-like ATPase, C-terminal domain"/>
    <property type="match status" value="1"/>
</dbReference>
<dbReference type="InterPro" id="IPR003594">
    <property type="entry name" value="HATPase_dom"/>
</dbReference>
<dbReference type="PRINTS" id="PR00344">
    <property type="entry name" value="BCTRLSENSOR"/>
</dbReference>
<organism evidence="10 11">
    <name type="scientific">Rhodospirillum centenum (strain ATCC 51521 / SW)</name>
    <dbReference type="NCBI Taxonomy" id="414684"/>
    <lineage>
        <taxon>Bacteria</taxon>
        <taxon>Pseudomonadati</taxon>
        <taxon>Pseudomonadota</taxon>
        <taxon>Alphaproteobacteria</taxon>
        <taxon>Rhodospirillales</taxon>
        <taxon>Rhodospirillaceae</taxon>
        <taxon>Rhodospirillum</taxon>
    </lineage>
</organism>
<dbReference type="HOGENOM" id="CLU_000445_114_51_5"/>
<dbReference type="GO" id="GO:0000155">
    <property type="term" value="F:phosphorelay sensor kinase activity"/>
    <property type="evidence" value="ECO:0007669"/>
    <property type="project" value="InterPro"/>
</dbReference>
<evidence type="ECO:0000256" key="4">
    <source>
        <dbReference type="PROSITE-ProRule" id="PRU00169"/>
    </source>
</evidence>
<evidence type="ECO:0000256" key="6">
    <source>
        <dbReference type="SAM" id="Phobius"/>
    </source>
</evidence>
<evidence type="ECO:0000256" key="1">
    <source>
        <dbReference type="ARBA" id="ARBA00000085"/>
    </source>
</evidence>
<dbReference type="InterPro" id="IPR013656">
    <property type="entry name" value="PAS_4"/>
</dbReference>
<dbReference type="PROSITE" id="PS50109">
    <property type="entry name" value="HIS_KIN"/>
    <property type="match status" value="1"/>
</dbReference>
<evidence type="ECO:0000259" key="9">
    <source>
        <dbReference type="PROSITE" id="PS50112"/>
    </source>
</evidence>
<keyword evidence="6" id="KW-0472">Membrane</keyword>
<accession>B6IS90</accession>
<dbReference type="Pfam" id="PF08448">
    <property type="entry name" value="PAS_4"/>
    <property type="match status" value="1"/>
</dbReference>
<dbReference type="SUPFAM" id="SSF47384">
    <property type="entry name" value="Homodimeric domain of signal transducing histidine kinase"/>
    <property type="match status" value="1"/>
</dbReference>
<evidence type="ECO:0000313" key="10">
    <source>
        <dbReference type="EMBL" id="ACI98326.1"/>
    </source>
</evidence>
<dbReference type="InterPro" id="IPR003661">
    <property type="entry name" value="HisK_dim/P_dom"/>
</dbReference>
<dbReference type="SUPFAM" id="SSF55874">
    <property type="entry name" value="ATPase domain of HSP90 chaperone/DNA topoisomerase II/histidine kinase"/>
    <property type="match status" value="1"/>
</dbReference>
<dbReference type="SMART" id="SM00091">
    <property type="entry name" value="PAS"/>
    <property type="match status" value="3"/>
</dbReference>
<dbReference type="PROSITE" id="PS50110">
    <property type="entry name" value="RESPONSE_REGULATORY"/>
    <property type="match status" value="1"/>
</dbReference>
<feature type="domain" description="Response regulatory" evidence="8">
    <location>
        <begin position="711"/>
        <end position="828"/>
    </location>
</feature>
<dbReference type="InterPro" id="IPR004358">
    <property type="entry name" value="Sig_transdc_His_kin-like_C"/>
</dbReference>
<dbReference type="PANTHER" id="PTHR43065">
    <property type="entry name" value="SENSOR HISTIDINE KINASE"/>
    <property type="match status" value="1"/>
</dbReference>
<keyword evidence="10" id="KW-0418">Kinase</keyword>
<dbReference type="STRING" id="414684.RC1_0896"/>
<feature type="compositionally biased region" description="Pro residues" evidence="5">
    <location>
        <begin position="13"/>
        <end position="22"/>
    </location>
</feature>
<dbReference type="Pfam" id="PF00512">
    <property type="entry name" value="HisKA"/>
    <property type="match status" value="1"/>
</dbReference>
<name>B6IS90_RHOCS</name>
<evidence type="ECO:0000256" key="2">
    <source>
        <dbReference type="ARBA" id="ARBA00012438"/>
    </source>
</evidence>
<dbReference type="CDD" id="cd00082">
    <property type="entry name" value="HisKA"/>
    <property type="match status" value="1"/>
</dbReference>
<comment type="catalytic activity">
    <reaction evidence="1">
        <text>ATP + protein L-histidine = ADP + protein N-phospho-L-histidine.</text>
        <dbReference type="EC" id="2.7.13.3"/>
    </reaction>
</comment>
<dbReference type="Gene3D" id="3.40.50.2300">
    <property type="match status" value="1"/>
</dbReference>
<dbReference type="InterPro" id="IPR005467">
    <property type="entry name" value="His_kinase_dom"/>
</dbReference>
<feature type="domain" description="Histidine kinase" evidence="7">
    <location>
        <begin position="464"/>
        <end position="687"/>
    </location>
</feature>
<dbReference type="InterPro" id="IPR000014">
    <property type="entry name" value="PAS"/>
</dbReference>
<sequence length="831" mass="88647">MVPHPFSARESRPVPPEPPSPASPDRLSGNPVRVAALGAALLALIGVGGVLEAVSGSIVDGTVLVWLVGSLLGFGALGLVWLVQRAAAGRQQDQGLLGAVLDTVPDALAVLAPDGHLLLANRSFAELLPQDGGGRTGGGGSVRTALAAAFPDLGMATLTRMEAAARQGRETVLDASSPSLRSARWRVSAVPLPGRPGHVLWRAASLPAPAYAFPDALDGAPVGVLVADLDGMLLAVNARAAGWLDIPAGDVAARGLRLDQVVAGLPVAEARPADLPSEVALLRPDGSAMPANGYRIAEDGPDGRRDVLLLCDLSPDLPRRQAMERAERRFQRFFEYAPIGVALVDPELRLAECNATFLSLAGSALEEVQGRPIGMAFQREKRADLVGRLLDVLNGREVSAGSAPIEISMRGAGGPMVHLFARRIDLDGEGGLVLHVVDMTEQKSLESQIVQSQKMQAIGQLAGGVAHDFNNLLTAMIGFCDLLLLRHKPGDQSFSDIMQIKQNANRAANLVRQLLAFSRQQTLQPRVLSVTDVLAELSNLLRRLIGENIELRMLHGRDLGLVKVDQGQLEQVIINLAVNARDAMPGGGRLSIVTSNFSATGPVRRETEEMPPGDYVVIEVADTGVGIPRENLQRIFDPFFSTKEVGSGTGLGLSTVYGIVRQTGGFIFVESAPDQGAKFSIFLPRHSEPVATAPPPEPKERAVADLTGMGTILLVEDEDAVRVFGARALRNKGYLVLEARSGEAALDQLRREGGPKVDLIITDVVMPQMDGPTLIREVRRLRPEIKVIFISGYTEDRFRDAVDAGTRIEFLPKPFSLKQLASKVKEVMAQG</sequence>
<dbReference type="NCBIfam" id="TIGR00229">
    <property type="entry name" value="sensory_box"/>
    <property type="match status" value="1"/>
</dbReference>
<keyword evidence="6" id="KW-1133">Transmembrane helix</keyword>
<dbReference type="KEGG" id="rce:RC1_0896"/>
<feature type="transmembrane region" description="Helical" evidence="6">
    <location>
        <begin position="63"/>
        <end position="83"/>
    </location>
</feature>
<reference evidence="10 11" key="1">
    <citation type="journal article" date="2010" name="BMC Genomics">
        <title>Metabolic flexibility revealed in the genome of the cyst-forming alpha-1 proteobacterium Rhodospirillum centenum.</title>
        <authorList>
            <person name="Lu Y.K."/>
            <person name="Marden J."/>
            <person name="Han M."/>
            <person name="Swingley W.D."/>
            <person name="Mastrian S.D."/>
            <person name="Chowdhury S.R."/>
            <person name="Hao J."/>
            <person name="Helmy T."/>
            <person name="Kim S."/>
            <person name="Kurdoglu A.A."/>
            <person name="Matthies H.J."/>
            <person name="Rollo D."/>
            <person name="Stothard P."/>
            <person name="Blankenship R.E."/>
            <person name="Bauer C.E."/>
            <person name="Touchman J.W."/>
        </authorList>
    </citation>
    <scope>NUCLEOTIDE SEQUENCE [LARGE SCALE GENOMIC DNA]</scope>
    <source>
        <strain evidence="11">ATCC 51521 / SW</strain>
    </source>
</reference>
<keyword evidence="11" id="KW-1185">Reference proteome</keyword>
<dbReference type="SMART" id="SM00387">
    <property type="entry name" value="HATPase_c"/>
    <property type="match status" value="1"/>
</dbReference>
<proteinExistence type="predicted"/>
<dbReference type="EC" id="2.7.13.3" evidence="2"/>
<evidence type="ECO:0000259" key="8">
    <source>
        <dbReference type="PROSITE" id="PS50110"/>
    </source>
</evidence>
<dbReference type="InterPro" id="IPR011006">
    <property type="entry name" value="CheY-like_superfamily"/>
</dbReference>
<dbReference type="AlphaFoldDB" id="B6IS90"/>
<keyword evidence="6" id="KW-0812">Transmembrane</keyword>
<keyword evidence="3 4" id="KW-0597">Phosphoprotein</keyword>
<dbReference type="PANTHER" id="PTHR43065:SF42">
    <property type="entry name" value="TWO-COMPONENT SENSOR PPRA"/>
    <property type="match status" value="1"/>
</dbReference>
<dbReference type="eggNOG" id="COG3829">
    <property type="taxonomic scope" value="Bacteria"/>
</dbReference>
<dbReference type="InterPro" id="IPR036890">
    <property type="entry name" value="HATPase_C_sf"/>
</dbReference>